<evidence type="ECO:0000256" key="1">
    <source>
        <dbReference type="ARBA" id="ARBA00003041"/>
    </source>
</evidence>
<keyword evidence="5" id="KW-1005">Bacterial flagellum biogenesis</keyword>
<dbReference type="GO" id="GO:0015031">
    <property type="term" value="P:protein transport"/>
    <property type="evidence" value="ECO:0007669"/>
    <property type="project" value="UniProtKB-KW"/>
</dbReference>
<reference evidence="12" key="1">
    <citation type="submission" date="2017-02" db="EMBL/GenBank/DDBJ databases">
        <authorList>
            <person name="Varghese N."/>
            <person name="Submissions S."/>
        </authorList>
    </citation>
    <scope>NUCLEOTIDE SEQUENCE [LARGE SCALE GENOMIC DNA]</scope>
    <source>
        <strain evidence="12">SM117</strain>
    </source>
</reference>
<accession>A0A1U6HHV8</accession>
<name>A0A1U6HHV8_9SPHN</name>
<dbReference type="GO" id="GO:0005829">
    <property type="term" value="C:cytosol"/>
    <property type="evidence" value="ECO:0007669"/>
    <property type="project" value="TreeGrafter"/>
</dbReference>
<dbReference type="Proteomes" id="UP000190989">
    <property type="component" value="Unassembled WGS sequence"/>
</dbReference>
<evidence type="ECO:0000256" key="4">
    <source>
        <dbReference type="ARBA" id="ARBA00022448"/>
    </source>
</evidence>
<comment type="similarity">
    <text evidence="2">Belongs to the FliH family.</text>
</comment>
<protein>
    <recommendedName>
        <fullName evidence="3">Flagellar assembly protein FliH</fullName>
    </recommendedName>
</protein>
<evidence type="ECO:0000256" key="2">
    <source>
        <dbReference type="ARBA" id="ARBA00006602"/>
    </source>
</evidence>
<gene>
    <name evidence="11" type="ORF">SAMN06295987_102450</name>
</gene>
<evidence type="ECO:0000313" key="11">
    <source>
        <dbReference type="EMBL" id="SLJ95353.1"/>
    </source>
</evidence>
<feature type="domain" description="Flagellar assembly protein FliH/Type III secretion system HrpE" evidence="10">
    <location>
        <begin position="93"/>
        <end position="190"/>
    </location>
</feature>
<dbReference type="InterPro" id="IPR018035">
    <property type="entry name" value="Flagellar_FliH/T3SS_HrpE"/>
</dbReference>
<dbReference type="GO" id="GO:0044781">
    <property type="term" value="P:bacterial-type flagellum organization"/>
    <property type="evidence" value="ECO:0007669"/>
    <property type="project" value="UniProtKB-KW"/>
</dbReference>
<evidence type="ECO:0000256" key="5">
    <source>
        <dbReference type="ARBA" id="ARBA00022795"/>
    </source>
</evidence>
<evidence type="ECO:0000256" key="7">
    <source>
        <dbReference type="ARBA" id="ARBA00023225"/>
    </source>
</evidence>
<dbReference type="InterPro" id="IPR051472">
    <property type="entry name" value="T3SS_Stator/FliH"/>
</dbReference>
<evidence type="ECO:0000259" key="10">
    <source>
        <dbReference type="Pfam" id="PF02108"/>
    </source>
</evidence>
<dbReference type="AlphaFoldDB" id="A0A1U6HHV8"/>
<keyword evidence="11" id="KW-0969">Cilium</keyword>
<feature type="compositionally biased region" description="Pro residues" evidence="9">
    <location>
        <begin position="36"/>
        <end position="53"/>
    </location>
</feature>
<keyword evidence="11" id="KW-0966">Cell projection</keyword>
<keyword evidence="12" id="KW-1185">Reference proteome</keyword>
<keyword evidence="6" id="KW-0653">Protein transport</keyword>
<sequence length="208" mass="22408">MSDLGFKIPREGMSLLEALTQPQGFRADARFGALPAPEPEPAPPPPPEEPAAPDPVEQAFTQGFTAGYEQALQEAQAQAEAEAAAREGLELSLTRLNAVLEEELRNRLRETVAALCESAIAPLAIDEDALVRRINAAVGMLSRADDERVIKLHPEDVKLVSPRLAAEWQVEEEAGLERGTIRIETASGGVEDGPATWRIAIAEALQQC</sequence>
<evidence type="ECO:0000256" key="3">
    <source>
        <dbReference type="ARBA" id="ARBA00016507"/>
    </source>
</evidence>
<feature type="coiled-coil region" evidence="8">
    <location>
        <begin position="72"/>
        <end position="106"/>
    </location>
</feature>
<evidence type="ECO:0000313" key="12">
    <source>
        <dbReference type="Proteomes" id="UP000190989"/>
    </source>
</evidence>
<keyword evidence="8" id="KW-0175">Coiled coil</keyword>
<dbReference type="STRING" id="428990.SAMN06295987_102450"/>
<keyword evidence="7" id="KW-1006">Bacterial flagellum protein export</keyword>
<keyword evidence="11" id="KW-0282">Flagellum</keyword>
<dbReference type="Pfam" id="PF02108">
    <property type="entry name" value="FliH"/>
    <property type="match status" value="1"/>
</dbReference>
<evidence type="ECO:0000256" key="6">
    <source>
        <dbReference type="ARBA" id="ARBA00022927"/>
    </source>
</evidence>
<dbReference type="PANTHER" id="PTHR34982">
    <property type="entry name" value="YOP PROTEINS TRANSLOCATION PROTEIN L"/>
    <property type="match status" value="1"/>
</dbReference>
<evidence type="ECO:0000256" key="8">
    <source>
        <dbReference type="SAM" id="Coils"/>
    </source>
</evidence>
<dbReference type="EMBL" id="FVZE01000002">
    <property type="protein sequence ID" value="SLJ95353.1"/>
    <property type="molecule type" value="Genomic_DNA"/>
</dbReference>
<feature type="region of interest" description="Disordered" evidence="9">
    <location>
        <begin position="26"/>
        <end position="55"/>
    </location>
</feature>
<dbReference type="PANTHER" id="PTHR34982:SF1">
    <property type="entry name" value="FLAGELLAR ASSEMBLY PROTEIN FLIH"/>
    <property type="match status" value="1"/>
</dbReference>
<evidence type="ECO:0000256" key="9">
    <source>
        <dbReference type="SAM" id="MobiDB-lite"/>
    </source>
</evidence>
<proteinExistence type="inferred from homology"/>
<keyword evidence="4" id="KW-0813">Transport</keyword>
<organism evidence="11 12">
    <name type="scientific">Novosphingobium mathurense</name>
    <dbReference type="NCBI Taxonomy" id="428990"/>
    <lineage>
        <taxon>Bacteria</taxon>
        <taxon>Pseudomonadati</taxon>
        <taxon>Pseudomonadota</taxon>
        <taxon>Alphaproteobacteria</taxon>
        <taxon>Sphingomonadales</taxon>
        <taxon>Sphingomonadaceae</taxon>
        <taxon>Novosphingobium</taxon>
    </lineage>
</organism>
<dbReference type="RefSeq" id="WP_054945481.1">
    <property type="nucleotide sequence ID" value="NZ_FVZE01000002.1"/>
</dbReference>
<comment type="function">
    <text evidence="1">Needed for flagellar regrowth and assembly.</text>
</comment>